<dbReference type="EMBL" id="LWLN01000001">
    <property type="protein sequence ID" value="OLZ40623.1"/>
    <property type="molecule type" value="Genomic_DNA"/>
</dbReference>
<name>A0A1S8AUV9_9EURY</name>
<dbReference type="AlphaFoldDB" id="A0A1S8AUV9"/>
<organism evidence="2 3">
    <name type="scientific">Natrinema saccharevitans</name>
    <dbReference type="NCBI Taxonomy" id="301967"/>
    <lineage>
        <taxon>Archaea</taxon>
        <taxon>Methanobacteriati</taxon>
        <taxon>Methanobacteriota</taxon>
        <taxon>Stenosarchaea group</taxon>
        <taxon>Halobacteria</taxon>
        <taxon>Halobacteriales</taxon>
        <taxon>Natrialbaceae</taxon>
        <taxon>Natrinema</taxon>
    </lineage>
</organism>
<evidence type="ECO:0000313" key="2">
    <source>
        <dbReference type="EMBL" id="OLZ40623.1"/>
    </source>
</evidence>
<protein>
    <recommendedName>
        <fullName evidence="1">DUF7344 domain-containing protein</fullName>
    </recommendedName>
</protein>
<sequence length="111" mass="12236">MARPRQTALETEPVYTLLTDETHRAVLETLRAVESTSPDELGRRLAASDRSLEVSAAGSADRRAIAVELIHYYLPKLDDHGVVEYDRSDATVTIGSNFDDLEPFLDGMVSS</sequence>
<evidence type="ECO:0000259" key="1">
    <source>
        <dbReference type="Pfam" id="PF24035"/>
    </source>
</evidence>
<dbReference type="InterPro" id="IPR055768">
    <property type="entry name" value="DUF7344"/>
</dbReference>
<proteinExistence type="predicted"/>
<accession>A0A1S8AUV9</accession>
<dbReference type="Proteomes" id="UP000189370">
    <property type="component" value="Unassembled WGS sequence"/>
</dbReference>
<dbReference type="Pfam" id="PF24035">
    <property type="entry name" value="DUF7344"/>
    <property type="match status" value="1"/>
</dbReference>
<dbReference type="OrthoDB" id="247722at2157"/>
<comment type="caution">
    <text evidence="2">The sequence shown here is derived from an EMBL/GenBank/DDBJ whole genome shotgun (WGS) entry which is preliminary data.</text>
</comment>
<feature type="domain" description="DUF7344" evidence="1">
    <location>
        <begin position="15"/>
        <end position="93"/>
    </location>
</feature>
<reference evidence="3" key="1">
    <citation type="submission" date="2016-04" db="EMBL/GenBank/DDBJ databases">
        <authorList>
            <person name="Chen S.-C."/>
            <person name="Lai M.-C."/>
        </authorList>
    </citation>
    <scope>NUCLEOTIDE SEQUENCE [LARGE SCALE GENOMIC DNA]</scope>
    <source>
        <strain evidence="3">AB14</strain>
    </source>
</reference>
<evidence type="ECO:0000313" key="3">
    <source>
        <dbReference type="Proteomes" id="UP000189370"/>
    </source>
</evidence>
<dbReference type="RefSeq" id="WP_076144832.1">
    <property type="nucleotide sequence ID" value="NZ_LWLN01000001.1"/>
</dbReference>
<keyword evidence="3" id="KW-1185">Reference proteome</keyword>
<gene>
    <name evidence="2" type="ORF">A6E15_06280</name>
</gene>